<feature type="compositionally biased region" description="Basic residues" evidence="5">
    <location>
        <begin position="97"/>
        <end position="114"/>
    </location>
</feature>
<dbReference type="AlphaFoldDB" id="A0A3N2RI62"/>
<gene>
    <name evidence="7" type="ORF">D9T17_09275</name>
</gene>
<evidence type="ECO:0000256" key="2">
    <source>
        <dbReference type="ARBA" id="ARBA00022606"/>
    </source>
</evidence>
<accession>A0A3N2RI62</accession>
<dbReference type="PRINTS" id="PR01033">
    <property type="entry name" value="PHYTOCHROME"/>
</dbReference>
<dbReference type="SMART" id="SM00065">
    <property type="entry name" value="GAF"/>
    <property type="match status" value="1"/>
</dbReference>
<feature type="region of interest" description="Disordered" evidence="5">
    <location>
        <begin position="97"/>
        <end position="119"/>
    </location>
</feature>
<feature type="domain" description="Phytochrome chromophore attachment site" evidence="6">
    <location>
        <begin position="262"/>
        <end position="408"/>
    </location>
</feature>
<keyword evidence="2" id="KW-0716">Sensory transduction</keyword>
<reference evidence="7 8" key="1">
    <citation type="submission" date="2018-10" db="EMBL/GenBank/DDBJ databases">
        <title>The genome of Lysobacter enzymogenes OH11.</title>
        <authorList>
            <person name="Liu F."/>
            <person name="Zhao Y."/>
            <person name="Qian G."/>
            <person name="Chen Y."/>
            <person name="Xu H."/>
        </authorList>
    </citation>
    <scope>NUCLEOTIDE SEQUENCE [LARGE SCALE GENOMIC DNA]</scope>
    <source>
        <strain evidence="7 8">OH11</strain>
    </source>
</reference>
<evidence type="ECO:0000256" key="1">
    <source>
        <dbReference type="ARBA" id="ARBA00022543"/>
    </source>
</evidence>
<dbReference type="Gene3D" id="3.30.450.20">
    <property type="entry name" value="PAS domain"/>
    <property type="match status" value="1"/>
</dbReference>
<dbReference type="InterPro" id="IPR016132">
    <property type="entry name" value="Phyto_chromo_attachment"/>
</dbReference>
<dbReference type="SUPFAM" id="SSF55785">
    <property type="entry name" value="PYP-like sensor domain (PAS domain)"/>
    <property type="match status" value="1"/>
</dbReference>
<dbReference type="Pfam" id="PF08446">
    <property type="entry name" value="PAS_2"/>
    <property type="match status" value="1"/>
</dbReference>
<keyword evidence="1" id="KW-0600">Photoreceptor protein</keyword>
<comment type="caution">
    <text evidence="7">The sequence shown here is derived from an EMBL/GenBank/DDBJ whole genome shotgun (WGS) entry which is preliminary data.</text>
</comment>
<dbReference type="Proteomes" id="UP000275910">
    <property type="component" value="Unassembled WGS sequence"/>
</dbReference>
<dbReference type="Pfam" id="PF01590">
    <property type="entry name" value="GAF"/>
    <property type="match status" value="1"/>
</dbReference>
<evidence type="ECO:0000313" key="8">
    <source>
        <dbReference type="Proteomes" id="UP000275910"/>
    </source>
</evidence>
<dbReference type="GO" id="GO:0006355">
    <property type="term" value="P:regulation of DNA-templated transcription"/>
    <property type="evidence" value="ECO:0007669"/>
    <property type="project" value="InterPro"/>
</dbReference>
<organism evidence="7 8">
    <name type="scientific">Lysobacter enzymogenes</name>
    <dbReference type="NCBI Taxonomy" id="69"/>
    <lineage>
        <taxon>Bacteria</taxon>
        <taxon>Pseudomonadati</taxon>
        <taxon>Pseudomonadota</taxon>
        <taxon>Gammaproteobacteria</taxon>
        <taxon>Lysobacterales</taxon>
        <taxon>Lysobacteraceae</taxon>
        <taxon>Lysobacter</taxon>
    </lineage>
</organism>
<evidence type="ECO:0000259" key="6">
    <source>
        <dbReference type="PROSITE" id="PS50046"/>
    </source>
</evidence>
<dbReference type="InterPro" id="IPR043150">
    <property type="entry name" value="Phytochrome_PHY_sf"/>
</dbReference>
<dbReference type="InterPro" id="IPR001294">
    <property type="entry name" value="Phytochrome"/>
</dbReference>
<dbReference type="EMBL" id="RCTY01000023">
    <property type="protein sequence ID" value="ROU07160.1"/>
    <property type="molecule type" value="Genomic_DNA"/>
</dbReference>
<dbReference type="InterPro" id="IPR035965">
    <property type="entry name" value="PAS-like_dom_sf"/>
</dbReference>
<sequence>MVRSATPGAAAPGSARPGPAAAGVPSGGAAGFVLDGRQLRAGGIRARRAGAAALGRAPAPARSARAARVPAPPCPARRPLAALSRPTANARRRLARRRRARRAACVRPGRRRADRKGVRVTDPKLQAAYDACAREPIHLSGAIQPHGVLLAFAPRSGEIVAASENAGELFATDAQALLGQAIDEWFDSHALELVRASAAASQPGDFPRLAGLVNAGAWGELHYLSVHVRAQLIHVELEPAARDSAEPLDAHAMIARLETGAQAAPFFQAVAEQVRELTGYDRVMVYAFRRDHSGEVVAQALGGELSSYLGLRFPASDIPPQARALYLANRVRVIPDAGYAPVPVRTAAQAAPLDMSFDLLRSVSPIHLEYLRNMGVRASMSISLIVDGRLWGLIACHHPQPRPVGPRERIAADVFGRYVSLLLSTRNLKQIGAAEAAARLHRDRLEQALARAPSPWAALREQSEALLGALGADAAALVAGDGALLAGADFDPAALAPALAWARTHARHAPAGTAERADWNDAGRGPAGLFATPLEAGTGGWLLLLRNEQIEHVRWAGSPDDAYQLDAGRLTIGPRTSFAEWNQTVSGTAEPWSEEDAERAERVRLLLSRHLDAGAQREAEHGEAGGRLVRLDLHGHRRRLLRLANLLTDAADHLDASRRAQLEDAIAAMEAALASPADAERRAAG</sequence>
<dbReference type="Gene3D" id="3.30.450.270">
    <property type="match status" value="1"/>
</dbReference>
<dbReference type="InterPro" id="IPR003018">
    <property type="entry name" value="GAF"/>
</dbReference>
<keyword evidence="3" id="KW-0157">Chromophore</keyword>
<evidence type="ECO:0000256" key="5">
    <source>
        <dbReference type="SAM" id="MobiDB-lite"/>
    </source>
</evidence>
<dbReference type="Pfam" id="PF00360">
    <property type="entry name" value="PHY"/>
    <property type="match status" value="1"/>
</dbReference>
<dbReference type="PANTHER" id="PTHR43065:SF42">
    <property type="entry name" value="TWO-COMPONENT SENSOR PPRA"/>
    <property type="match status" value="1"/>
</dbReference>
<protein>
    <submittedName>
        <fullName evidence="7">GAF domain-containing protein</fullName>
    </submittedName>
</protein>
<dbReference type="GO" id="GO:0009584">
    <property type="term" value="P:detection of visible light"/>
    <property type="evidence" value="ECO:0007669"/>
    <property type="project" value="InterPro"/>
</dbReference>
<evidence type="ECO:0000313" key="7">
    <source>
        <dbReference type="EMBL" id="ROU07160.1"/>
    </source>
</evidence>
<dbReference type="InterPro" id="IPR013515">
    <property type="entry name" value="Phytochrome_cen-reg"/>
</dbReference>
<dbReference type="PANTHER" id="PTHR43065">
    <property type="entry name" value="SENSOR HISTIDINE KINASE"/>
    <property type="match status" value="1"/>
</dbReference>
<evidence type="ECO:0000256" key="3">
    <source>
        <dbReference type="ARBA" id="ARBA00022991"/>
    </source>
</evidence>
<dbReference type="InterPro" id="IPR013654">
    <property type="entry name" value="PAS_2"/>
</dbReference>
<dbReference type="InterPro" id="IPR029016">
    <property type="entry name" value="GAF-like_dom_sf"/>
</dbReference>
<feature type="compositionally biased region" description="Low complexity" evidence="5">
    <location>
        <begin position="1"/>
        <end position="24"/>
    </location>
</feature>
<dbReference type="GO" id="GO:0009881">
    <property type="term" value="F:photoreceptor activity"/>
    <property type="evidence" value="ECO:0007669"/>
    <property type="project" value="UniProtKB-KW"/>
</dbReference>
<name>A0A3N2RI62_LYSEN</name>
<evidence type="ECO:0000256" key="4">
    <source>
        <dbReference type="ARBA" id="ARBA00023170"/>
    </source>
</evidence>
<dbReference type="PROSITE" id="PS50046">
    <property type="entry name" value="PHYTOCHROME_2"/>
    <property type="match status" value="1"/>
</dbReference>
<dbReference type="Gene3D" id="3.30.450.40">
    <property type="match status" value="1"/>
</dbReference>
<keyword evidence="4" id="KW-0675">Receptor</keyword>
<dbReference type="SUPFAM" id="SSF55781">
    <property type="entry name" value="GAF domain-like"/>
    <property type="match status" value="2"/>
</dbReference>
<feature type="region of interest" description="Disordered" evidence="5">
    <location>
        <begin position="1"/>
        <end position="25"/>
    </location>
</feature>
<proteinExistence type="predicted"/>